<keyword evidence="3" id="KW-1185">Reference proteome</keyword>
<feature type="chain" id="PRO_5025433705" evidence="1">
    <location>
        <begin position="20"/>
        <end position="65"/>
    </location>
</feature>
<dbReference type="AlphaFoldDB" id="A0A699YUH5"/>
<feature type="signal peptide" evidence="1">
    <location>
        <begin position="1"/>
        <end position="19"/>
    </location>
</feature>
<dbReference type="Proteomes" id="UP000485058">
    <property type="component" value="Unassembled WGS sequence"/>
</dbReference>
<organism evidence="2 3">
    <name type="scientific">Haematococcus lacustris</name>
    <name type="common">Green alga</name>
    <name type="synonym">Haematococcus pluvialis</name>
    <dbReference type="NCBI Taxonomy" id="44745"/>
    <lineage>
        <taxon>Eukaryota</taxon>
        <taxon>Viridiplantae</taxon>
        <taxon>Chlorophyta</taxon>
        <taxon>core chlorophytes</taxon>
        <taxon>Chlorophyceae</taxon>
        <taxon>CS clade</taxon>
        <taxon>Chlamydomonadales</taxon>
        <taxon>Haematococcaceae</taxon>
        <taxon>Haematococcus</taxon>
    </lineage>
</organism>
<evidence type="ECO:0000313" key="3">
    <source>
        <dbReference type="Proteomes" id="UP000485058"/>
    </source>
</evidence>
<evidence type="ECO:0000256" key="1">
    <source>
        <dbReference type="SAM" id="SignalP"/>
    </source>
</evidence>
<gene>
    <name evidence="2" type="ORF">HaLaN_08659</name>
</gene>
<dbReference type="EMBL" id="BLLF01000551">
    <property type="protein sequence ID" value="GFH12885.1"/>
    <property type="molecule type" value="Genomic_DNA"/>
</dbReference>
<keyword evidence="1" id="KW-0732">Signal</keyword>
<accession>A0A699YUH5</accession>
<name>A0A699YUH5_HAELA</name>
<evidence type="ECO:0000313" key="2">
    <source>
        <dbReference type="EMBL" id="GFH12885.1"/>
    </source>
</evidence>
<sequence>MTTLLLAAMVALAISGVSAQSDSVAVCPNFYINADNGVPTQCCASASTQSCDNSACPANNLGEDL</sequence>
<protein>
    <submittedName>
        <fullName evidence="2">Uncharacterized protein</fullName>
    </submittedName>
</protein>
<feature type="non-terminal residue" evidence="2">
    <location>
        <position position="65"/>
    </location>
</feature>
<comment type="caution">
    <text evidence="2">The sequence shown here is derived from an EMBL/GenBank/DDBJ whole genome shotgun (WGS) entry which is preliminary data.</text>
</comment>
<proteinExistence type="predicted"/>
<reference evidence="2 3" key="1">
    <citation type="submission" date="2020-02" db="EMBL/GenBank/DDBJ databases">
        <title>Draft genome sequence of Haematococcus lacustris strain NIES-144.</title>
        <authorList>
            <person name="Morimoto D."/>
            <person name="Nakagawa S."/>
            <person name="Yoshida T."/>
            <person name="Sawayama S."/>
        </authorList>
    </citation>
    <scope>NUCLEOTIDE SEQUENCE [LARGE SCALE GENOMIC DNA]</scope>
    <source>
        <strain evidence="2 3">NIES-144</strain>
    </source>
</reference>